<dbReference type="SUPFAM" id="SSF50978">
    <property type="entry name" value="WD40 repeat-like"/>
    <property type="match status" value="1"/>
</dbReference>
<keyword evidence="6" id="KW-0539">Nucleus</keyword>
<accession>A0ABR3F682</accession>
<dbReference type="Pfam" id="PF23769">
    <property type="entry name" value="Beta-prop_WDR75_2nd"/>
    <property type="match status" value="1"/>
</dbReference>
<dbReference type="PROSITE" id="PS50082">
    <property type="entry name" value="WD_REPEATS_2"/>
    <property type="match status" value="7"/>
</dbReference>
<dbReference type="PROSITE" id="PS00678">
    <property type="entry name" value="WD_REPEATS_1"/>
    <property type="match status" value="3"/>
</dbReference>
<dbReference type="Gene3D" id="2.130.10.10">
    <property type="entry name" value="YVTN repeat-like/Quinoprotein amine dehydrogenase"/>
    <property type="match status" value="1"/>
</dbReference>
<keyword evidence="2" id="KW-0690">Ribosome biogenesis</keyword>
<evidence type="ECO:0000256" key="8">
    <source>
        <dbReference type="PROSITE-ProRule" id="PRU00221"/>
    </source>
</evidence>
<evidence type="ECO:0000256" key="2">
    <source>
        <dbReference type="ARBA" id="ARBA00022517"/>
    </source>
</evidence>
<keyword evidence="11" id="KW-1185">Reference proteome</keyword>
<dbReference type="EMBL" id="JBAHYK010000881">
    <property type="protein sequence ID" value="KAL0570748.1"/>
    <property type="molecule type" value="Genomic_DNA"/>
</dbReference>
<evidence type="ECO:0000259" key="9">
    <source>
        <dbReference type="Pfam" id="PF23769"/>
    </source>
</evidence>
<dbReference type="PANTHER" id="PTHR19920">
    <property type="entry name" value="WD40 PROTEIN CIAO1"/>
    <property type="match status" value="1"/>
</dbReference>
<dbReference type="InterPro" id="IPR057644">
    <property type="entry name" value="Beta-prop_WDR75_2nd"/>
</dbReference>
<dbReference type="Pfam" id="PF00400">
    <property type="entry name" value="WD40"/>
    <property type="match status" value="4"/>
</dbReference>
<dbReference type="InterPro" id="IPR019775">
    <property type="entry name" value="WD40_repeat_CS"/>
</dbReference>
<feature type="domain" description="WD repeat-containing protein 75 second beta-propeller" evidence="9">
    <location>
        <begin position="55"/>
        <end position="162"/>
    </location>
</feature>
<dbReference type="InterPro" id="IPR020472">
    <property type="entry name" value="WD40_PAC1"/>
</dbReference>
<name>A0ABR3F682_9AGAR</name>
<dbReference type="PROSITE" id="PS50294">
    <property type="entry name" value="WD_REPEATS_REGION"/>
    <property type="match status" value="5"/>
</dbReference>
<feature type="repeat" description="WD" evidence="8">
    <location>
        <begin position="30"/>
        <end position="62"/>
    </location>
</feature>
<comment type="subcellular location">
    <subcellularLocation>
        <location evidence="1">Nucleus</location>
        <location evidence="1">Nucleolus</location>
    </subcellularLocation>
</comment>
<evidence type="ECO:0000256" key="6">
    <source>
        <dbReference type="ARBA" id="ARBA00023242"/>
    </source>
</evidence>
<dbReference type="SMART" id="SM00320">
    <property type="entry name" value="WD40"/>
    <property type="match status" value="7"/>
</dbReference>
<evidence type="ECO:0000256" key="3">
    <source>
        <dbReference type="ARBA" id="ARBA00022552"/>
    </source>
</evidence>
<sequence length="369" mass="40845">MSKLPRRIENIAELTGTSSLCPDSRRAEFSPGHEDRAWHVAWSPSKALLASCSADKSVRLYSYNKEGTKFFHITTIPTGHTKTVRAVAWSPSGQTLATASFDANIGIWEQEPDEDGNTERGEWECASLLEGHETECKSVAYSSSGNLLASCSRDKTVWVWEVQPDSDFECMGVLMEHSQDVKCVAWHPHEEILASGSYDDTIKLYVDDPQDDWYCCATLTGHTSTVWSLGWSPNGSYLASVSDDKTVRIWRRTGEHDFKCVSILEGHERSIYSVSWGTGPSNMENAPGFQGWIATGGGDGVLRVWEMQDGENSEDPPSHTLIASLPNAHDVHDINTVVWCPRKDLGHLLASTGDDGLVKVWNVVRDNVI</sequence>
<organism evidence="10 11">
    <name type="scientific">Marasmius crinis-equi</name>
    <dbReference type="NCBI Taxonomy" id="585013"/>
    <lineage>
        <taxon>Eukaryota</taxon>
        <taxon>Fungi</taxon>
        <taxon>Dikarya</taxon>
        <taxon>Basidiomycota</taxon>
        <taxon>Agaricomycotina</taxon>
        <taxon>Agaricomycetes</taxon>
        <taxon>Agaricomycetidae</taxon>
        <taxon>Agaricales</taxon>
        <taxon>Marasmiineae</taxon>
        <taxon>Marasmiaceae</taxon>
        <taxon>Marasmius</taxon>
    </lineage>
</organism>
<dbReference type="CDD" id="cd00200">
    <property type="entry name" value="WD40"/>
    <property type="match status" value="1"/>
</dbReference>
<protein>
    <recommendedName>
        <fullName evidence="7">Probable cytosolic iron-sulfur protein assembly protein 1</fullName>
    </recommendedName>
</protein>
<evidence type="ECO:0000313" key="11">
    <source>
        <dbReference type="Proteomes" id="UP001465976"/>
    </source>
</evidence>
<keyword evidence="5" id="KW-0677">Repeat</keyword>
<feature type="repeat" description="WD" evidence="8">
    <location>
        <begin position="219"/>
        <end position="250"/>
    </location>
</feature>
<dbReference type="InterPro" id="IPR036322">
    <property type="entry name" value="WD40_repeat_dom_sf"/>
</dbReference>
<dbReference type="PRINTS" id="PR00320">
    <property type="entry name" value="GPROTEINBRPT"/>
</dbReference>
<keyword evidence="4 8" id="KW-0853">WD repeat</keyword>
<reference evidence="10 11" key="1">
    <citation type="submission" date="2024-02" db="EMBL/GenBank/DDBJ databases">
        <title>A draft genome for the cacao thread blight pathogen Marasmius crinis-equi.</title>
        <authorList>
            <person name="Cohen S.P."/>
            <person name="Baruah I.K."/>
            <person name="Amoako-Attah I."/>
            <person name="Bukari Y."/>
            <person name="Meinhardt L.W."/>
            <person name="Bailey B.A."/>
        </authorList>
    </citation>
    <scope>NUCLEOTIDE SEQUENCE [LARGE SCALE GENOMIC DNA]</scope>
    <source>
        <strain evidence="10 11">GH-76</strain>
    </source>
</reference>
<dbReference type="InterPro" id="IPR015943">
    <property type="entry name" value="WD40/YVTN_repeat-like_dom_sf"/>
</dbReference>
<proteinExistence type="inferred from homology"/>
<evidence type="ECO:0000313" key="10">
    <source>
        <dbReference type="EMBL" id="KAL0570748.1"/>
    </source>
</evidence>
<feature type="repeat" description="WD" evidence="8">
    <location>
        <begin position="346"/>
        <end position="369"/>
    </location>
</feature>
<dbReference type="InterPro" id="IPR028608">
    <property type="entry name" value="CIAO1/Cia1"/>
</dbReference>
<feature type="repeat" description="WD" evidence="8">
    <location>
        <begin position="174"/>
        <end position="205"/>
    </location>
</feature>
<feature type="repeat" description="WD" evidence="8">
    <location>
        <begin position="77"/>
        <end position="109"/>
    </location>
</feature>
<dbReference type="PANTHER" id="PTHR19920:SF0">
    <property type="entry name" value="CYTOSOLIC IRON-SULFUR PROTEIN ASSEMBLY PROTEIN CIAO1-RELATED"/>
    <property type="match status" value="1"/>
</dbReference>
<feature type="repeat" description="WD" evidence="8">
    <location>
        <begin position="264"/>
        <end position="315"/>
    </location>
</feature>
<evidence type="ECO:0000256" key="5">
    <source>
        <dbReference type="ARBA" id="ARBA00022737"/>
    </source>
</evidence>
<dbReference type="Proteomes" id="UP001465976">
    <property type="component" value="Unassembled WGS sequence"/>
</dbReference>
<dbReference type="InterPro" id="IPR001680">
    <property type="entry name" value="WD40_rpt"/>
</dbReference>
<dbReference type="HAMAP" id="MF_03037">
    <property type="entry name" value="ciao1"/>
    <property type="match status" value="1"/>
</dbReference>
<gene>
    <name evidence="7 10" type="primary">CIA1</name>
    <name evidence="10" type="ORF">V5O48_011214</name>
</gene>
<comment type="function">
    <text evidence="7">Essential component of the cytosolic iron-sulfur (Fe/S) protein assembly machinery. Required for the maturation of extramitochondrial Fe/S proteins.</text>
</comment>
<comment type="similarity">
    <text evidence="7">Belongs to the WD repeat CIA1 family.</text>
</comment>
<comment type="caution">
    <text evidence="10">The sequence shown here is derived from an EMBL/GenBank/DDBJ whole genome shotgun (WGS) entry which is preliminary data.</text>
</comment>
<evidence type="ECO:0000256" key="7">
    <source>
        <dbReference type="HAMAP-Rule" id="MF_03037"/>
    </source>
</evidence>
<evidence type="ECO:0000256" key="4">
    <source>
        <dbReference type="ARBA" id="ARBA00022574"/>
    </source>
</evidence>
<feature type="repeat" description="WD" evidence="8">
    <location>
        <begin position="129"/>
        <end position="163"/>
    </location>
</feature>
<evidence type="ECO:0000256" key="1">
    <source>
        <dbReference type="ARBA" id="ARBA00004604"/>
    </source>
</evidence>
<keyword evidence="3" id="KW-0698">rRNA processing</keyword>